<sequence length="103" mass="10853">MNRVCLYRLLVAWGAAPASGLTTYGRRQVVNVDQLWPGPLLADGSLGPCLNGQTDLIPLLADLLGPGCRFTLLADLNGTAPALLNKDNAVAASLLADRNRRVG</sequence>
<gene>
    <name evidence="1" type="ordered locus">Slin_4725</name>
</gene>
<evidence type="ECO:0000313" key="2">
    <source>
        <dbReference type="Proteomes" id="UP000002028"/>
    </source>
</evidence>
<keyword evidence="2" id="KW-1185">Reference proteome</keyword>
<dbReference type="Proteomes" id="UP000002028">
    <property type="component" value="Chromosome"/>
</dbReference>
<dbReference type="KEGG" id="sli:Slin_4725"/>
<reference evidence="1 2" key="1">
    <citation type="journal article" date="2010" name="Stand. Genomic Sci.">
        <title>Complete genome sequence of Spirosoma linguale type strain (1).</title>
        <authorList>
            <person name="Lail K."/>
            <person name="Sikorski J."/>
            <person name="Saunders E."/>
            <person name="Lapidus A."/>
            <person name="Glavina Del Rio T."/>
            <person name="Copeland A."/>
            <person name="Tice H."/>
            <person name="Cheng J.-F."/>
            <person name="Lucas S."/>
            <person name="Nolan M."/>
            <person name="Bruce D."/>
            <person name="Goodwin L."/>
            <person name="Pitluck S."/>
            <person name="Ivanova N."/>
            <person name="Mavromatis K."/>
            <person name="Ovchinnikova G."/>
            <person name="Pati A."/>
            <person name="Chen A."/>
            <person name="Palaniappan K."/>
            <person name="Land M."/>
            <person name="Hauser L."/>
            <person name="Chang Y.-J."/>
            <person name="Jeffries C.D."/>
            <person name="Chain P."/>
            <person name="Brettin T."/>
            <person name="Detter J.C."/>
            <person name="Schuetze A."/>
            <person name="Rohde M."/>
            <person name="Tindall B.J."/>
            <person name="Goeker M."/>
            <person name="Bristow J."/>
            <person name="Eisen J.A."/>
            <person name="Markowitz V."/>
            <person name="Hugenholtz P."/>
            <person name="Kyrpides N.C."/>
            <person name="Klenk H.-P."/>
            <person name="Chen F."/>
        </authorList>
    </citation>
    <scope>NUCLEOTIDE SEQUENCE [LARGE SCALE GENOMIC DNA]</scope>
    <source>
        <strain evidence="2">ATCC 33905 / DSM 74 / LMG 10896 / Claus 1</strain>
    </source>
</reference>
<protein>
    <submittedName>
        <fullName evidence="1">Uncharacterized protein</fullName>
    </submittedName>
</protein>
<accession>D2QPP4</accession>
<dbReference type="EMBL" id="CP001769">
    <property type="protein sequence ID" value="ADB40703.1"/>
    <property type="molecule type" value="Genomic_DNA"/>
</dbReference>
<proteinExistence type="predicted"/>
<organism evidence="1 2">
    <name type="scientific">Spirosoma linguale (strain ATCC 33905 / DSM 74 / LMG 10896 / Claus 1)</name>
    <dbReference type="NCBI Taxonomy" id="504472"/>
    <lineage>
        <taxon>Bacteria</taxon>
        <taxon>Pseudomonadati</taxon>
        <taxon>Bacteroidota</taxon>
        <taxon>Cytophagia</taxon>
        <taxon>Cytophagales</taxon>
        <taxon>Cytophagaceae</taxon>
        <taxon>Spirosoma</taxon>
    </lineage>
</organism>
<evidence type="ECO:0000313" key="1">
    <source>
        <dbReference type="EMBL" id="ADB40703.1"/>
    </source>
</evidence>
<name>D2QPP4_SPILD</name>
<dbReference type="AlphaFoldDB" id="D2QPP4"/>
<dbReference type="HOGENOM" id="CLU_2262062_0_0_10"/>